<evidence type="ECO:0000256" key="1">
    <source>
        <dbReference type="SAM" id="MobiDB-lite"/>
    </source>
</evidence>
<gene>
    <name evidence="2" type="ORF">M0R45_009097</name>
</gene>
<dbReference type="Proteomes" id="UP001457282">
    <property type="component" value="Unassembled WGS sequence"/>
</dbReference>
<feature type="region of interest" description="Disordered" evidence="1">
    <location>
        <begin position="146"/>
        <end position="187"/>
    </location>
</feature>
<proteinExistence type="predicted"/>
<reference evidence="2 3" key="1">
    <citation type="journal article" date="2023" name="G3 (Bethesda)">
        <title>A chromosome-length genome assembly and annotation of blackberry (Rubus argutus, cv. 'Hillquist').</title>
        <authorList>
            <person name="Bruna T."/>
            <person name="Aryal R."/>
            <person name="Dudchenko O."/>
            <person name="Sargent D.J."/>
            <person name="Mead D."/>
            <person name="Buti M."/>
            <person name="Cavallini A."/>
            <person name="Hytonen T."/>
            <person name="Andres J."/>
            <person name="Pham M."/>
            <person name="Weisz D."/>
            <person name="Mascagni F."/>
            <person name="Usai G."/>
            <person name="Natali L."/>
            <person name="Bassil N."/>
            <person name="Fernandez G.E."/>
            <person name="Lomsadze A."/>
            <person name="Armour M."/>
            <person name="Olukolu B."/>
            <person name="Poorten T."/>
            <person name="Britton C."/>
            <person name="Davik J."/>
            <person name="Ashrafi H."/>
            <person name="Aiden E.L."/>
            <person name="Borodovsky M."/>
            <person name="Worthington M."/>
        </authorList>
    </citation>
    <scope>NUCLEOTIDE SEQUENCE [LARGE SCALE GENOMIC DNA]</scope>
    <source>
        <strain evidence="2">PI 553951</strain>
    </source>
</reference>
<accession>A0AAW1Y374</accession>
<keyword evidence="3" id="KW-1185">Reference proteome</keyword>
<evidence type="ECO:0000313" key="2">
    <source>
        <dbReference type="EMBL" id="KAK9943490.1"/>
    </source>
</evidence>
<comment type="caution">
    <text evidence="2">The sequence shown here is derived from an EMBL/GenBank/DDBJ whole genome shotgun (WGS) entry which is preliminary data.</text>
</comment>
<name>A0AAW1Y374_RUBAR</name>
<evidence type="ECO:0000313" key="3">
    <source>
        <dbReference type="Proteomes" id="UP001457282"/>
    </source>
</evidence>
<protein>
    <submittedName>
        <fullName evidence="2">Uncharacterized protein</fullName>
    </submittedName>
</protein>
<dbReference type="AlphaFoldDB" id="A0AAW1Y374"/>
<sequence length="187" mass="20720">MKPVPLSTSPFSASKLTINHNTITVADSIYHDQPHHGYPCSNPLLAPKASSRPEPNRRVHAVIPKPRPCLNHGSIVVEPRQNPSLCAVAPSRRSLLTATAAIESIRRRLHNPQASPRPLLCHASTDQIFTTTEEQNATVRASLKPCDATWKKKPKEELDRTTRKKSRSTEEEETNRKELTSLCSAAP</sequence>
<dbReference type="EMBL" id="JBEDUW010000002">
    <property type="protein sequence ID" value="KAK9943490.1"/>
    <property type="molecule type" value="Genomic_DNA"/>
</dbReference>
<organism evidence="2 3">
    <name type="scientific">Rubus argutus</name>
    <name type="common">Southern blackberry</name>
    <dbReference type="NCBI Taxonomy" id="59490"/>
    <lineage>
        <taxon>Eukaryota</taxon>
        <taxon>Viridiplantae</taxon>
        <taxon>Streptophyta</taxon>
        <taxon>Embryophyta</taxon>
        <taxon>Tracheophyta</taxon>
        <taxon>Spermatophyta</taxon>
        <taxon>Magnoliopsida</taxon>
        <taxon>eudicotyledons</taxon>
        <taxon>Gunneridae</taxon>
        <taxon>Pentapetalae</taxon>
        <taxon>rosids</taxon>
        <taxon>fabids</taxon>
        <taxon>Rosales</taxon>
        <taxon>Rosaceae</taxon>
        <taxon>Rosoideae</taxon>
        <taxon>Rosoideae incertae sedis</taxon>
        <taxon>Rubus</taxon>
    </lineage>
</organism>